<keyword evidence="1" id="KW-0472">Membrane</keyword>
<gene>
    <name evidence="2" type="ORF">UFOPK2816_00267</name>
</gene>
<evidence type="ECO:0000256" key="1">
    <source>
        <dbReference type="SAM" id="Phobius"/>
    </source>
</evidence>
<organism evidence="2">
    <name type="scientific">freshwater metagenome</name>
    <dbReference type="NCBI Taxonomy" id="449393"/>
    <lineage>
        <taxon>unclassified sequences</taxon>
        <taxon>metagenomes</taxon>
        <taxon>ecological metagenomes</taxon>
    </lineage>
</organism>
<protein>
    <submittedName>
        <fullName evidence="2">Unannotated protein</fullName>
    </submittedName>
</protein>
<sequence length="164" mass="18350">MYETFRPRSNFVWAGISIALITLFAANSFSVNTSALQITFELLICAVLIGISFAIWIKPKLVFGDHALEVVNPFRTESIAYKDVLELETQWALTIIHTGGKTTVWVAPASGKRRWIAEQRFGMLGSNVPLSESRHNHSGSMSGSLDSFSGQAAYMIRERIKRFH</sequence>
<keyword evidence="1" id="KW-1133">Transmembrane helix</keyword>
<keyword evidence="1" id="KW-0812">Transmembrane</keyword>
<feature type="transmembrane region" description="Helical" evidence="1">
    <location>
        <begin position="35"/>
        <end position="57"/>
    </location>
</feature>
<dbReference type="EMBL" id="CAEZZB010000015">
    <property type="protein sequence ID" value="CAB4740812.1"/>
    <property type="molecule type" value="Genomic_DNA"/>
</dbReference>
<reference evidence="2" key="1">
    <citation type="submission" date="2020-05" db="EMBL/GenBank/DDBJ databases">
        <authorList>
            <person name="Chiriac C."/>
            <person name="Salcher M."/>
            <person name="Ghai R."/>
            <person name="Kavagutti S V."/>
        </authorList>
    </citation>
    <scope>NUCLEOTIDE SEQUENCE</scope>
</reference>
<feature type="transmembrane region" description="Helical" evidence="1">
    <location>
        <begin position="12"/>
        <end position="29"/>
    </location>
</feature>
<evidence type="ECO:0000313" key="2">
    <source>
        <dbReference type="EMBL" id="CAB4740812.1"/>
    </source>
</evidence>
<accession>A0A6J6T0Z9</accession>
<dbReference type="AlphaFoldDB" id="A0A6J6T0Z9"/>
<proteinExistence type="predicted"/>
<name>A0A6J6T0Z9_9ZZZZ</name>